<dbReference type="Proteomes" id="UP000235220">
    <property type="component" value="Chromosome 4"/>
</dbReference>
<dbReference type="Gramene" id="Jr04_20150_p1">
    <property type="protein sequence ID" value="cds.Jr04_20150_p1"/>
    <property type="gene ID" value="Jr04_20150"/>
</dbReference>
<comment type="similarity">
    <text evidence="2">Belongs to the PPR family. P subfamily.</text>
</comment>
<dbReference type="KEGG" id="jre:109013483"/>
<dbReference type="GeneID" id="109013483"/>
<evidence type="ECO:0000256" key="1">
    <source>
        <dbReference type="ARBA" id="ARBA00004173"/>
    </source>
</evidence>
<protein>
    <submittedName>
        <fullName evidence="8">Pentatricopeptide repeat-containing protein At2g20710, mitochondrial-like</fullName>
    </submittedName>
</protein>
<evidence type="ECO:0000256" key="2">
    <source>
        <dbReference type="ARBA" id="ARBA00007626"/>
    </source>
</evidence>
<dbReference type="Gene3D" id="1.25.40.10">
    <property type="entry name" value="Tetratricopeptide repeat domain"/>
    <property type="match status" value="2"/>
</dbReference>
<dbReference type="PANTHER" id="PTHR45717:SF28">
    <property type="entry name" value="PENTACOTRIPEPTIDE-REPEAT REGION OF PRORP DOMAIN-CONTAINING PROTEIN"/>
    <property type="match status" value="1"/>
</dbReference>
<name>A0A2I4H4R6_JUGRE</name>
<keyword evidence="5" id="KW-0496">Mitochondrion</keyword>
<evidence type="ECO:0000256" key="4">
    <source>
        <dbReference type="ARBA" id="ARBA00022946"/>
    </source>
</evidence>
<keyword evidence="7" id="KW-1185">Reference proteome</keyword>
<reference evidence="8" key="1">
    <citation type="submission" date="2025-08" db="UniProtKB">
        <authorList>
            <consortium name="RefSeq"/>
        </authorList>
    </citation>
    <scope>IDENTIFICATION</scope>
    <source>
        <tissue evidence="8">Leaves</tissue>
    </source>
</reference>
<dbReference type="Pfam" id="PF13041">
    <property type="entry name" value="PPR_2"/>
    <property type="match status" value="2"/>
</dbReference>
<feature type="region of interest" description="Disordered" evidence="6">
    <location>
        <begin position="500"/>
        <end position="521"/>
    </location>
</feature>
<dbReference type="PANTHER" id="PTHR45717">
    <property type="entry name" value="OS12G0527900 PROTEIN"/>
    <property type="match status" value="1"/>
</dbReference>
<dbReference type="Pfam" id="PF01535">
    <property type="entry name" value="PPR"/>
    <property type="match status" value="2"/>
</dbReference>
<feature type="compositionally biased region" description="Polar residues" evidence="6">
    <location>
        <begin position="506"/>
        <end position="515"/>
    </location>
</feature>
<dbReference type="NCBIfam" id="TIGR00756">
    <property type="entry name" value="PPR"/>
    <property type="match status" value="3"/>
</dbReference>
<dbReference type="RefSeq" id="XP_018851129.2">
    <property type="nucleotide sequence ID" value="XM_018995584.2"/>
</dbReference>
<dbReference type="PROSITE" id="PS51375">
    <property type="entry name" value="PPR"/>
    <property type="match status" value="3"/>
</dbReference>
<dbReference type="InterPro" id="IPR011990">
    <property type="entry name" value="TPR-like_helical_dom_sf"/>
</dbReference>
<comment type="subcellular location">
    <subcellularLocation>
        <location evidence="1">Mitochondrion</location>
    </subcellularLocation>
</comment>
<proteinExistence type="inferred from homology"/>
<dbReference type="OrthoDB" id="1890565at2759"/>
<gene>
    <name evidence="8" type="primary">LOC109013483</name>
</gene>
<accession>A0A2I4H4R6</accession>
<dbReference type="InterPro" id="IPR002885">
    <property type="entry name" value="PPR_rpt"/>
</dbReference>
<evidence type="ECO:0000313" key="8">
    <source>
        <dbReference type="RefSeq" id="XP_018851129.2"/>
    </source>
</evidence>
<dbReference type="GO" id="GO:0003729">
    <property type="term" value="F:mRNA binding"/>
    <property type="evidence" value="ECO:0007669"/>
    <property type="project" value="UniProtKB-ARBA"/>
</dbReference>
<dbReference type="FunFam" id="1.25.40.10:FF:000385">
    <property type="entry name" value="Pentatricopeptide repeat-containing protein mitochondrial"/>
    <property type="match status" value="1"/>
</dbReference>
<keyword evidence="4" id="KW-0809">Transit peptide</keyword>
<evidence type="ECO:0000256" key="5">
    <source>
        <dbReference type="ARBA" id="ARBA00023128"/>
    </source>
</evidence>
<organism evidence="7 8">
    <name type="scientific">Juglans regia</name>
    <name type="common">English walnut</name>
    <dbReference type="NCBI Taxonomy" id="51240"/>
    <lineage>
        <taxon>Eukaryota</taxon>
        <taxon>Viridiplantae</taxon>
        <taxon>Streptophyta</taxon>
        <taxon>Embryophyta</taxon>
        <taxon>Tracheophyta</taxon>
        <taxon>Spermatophyta</taxon>
        <taxon>Magnoliopsida</taxon>
        <taxon>eudicotyledons</taxon>
        <taxon>Gunneridae</taxon>
        <taxon>Pentapetalae</taxon>
        <taxon>rosids</taxon>
        <taxon>fabids</taxon>
        <taxon>Fagales</taxon>
        <taxon>Juglandaceae</taxon>
        <taxon>Juglans</taxon>
    </lineage>
</organism>
<evidence type="ECO:0000256" key="3">
    <source>
        <dbReference type="ARBA" id="ARBA00022737"/>
    </source>
</evidence>
<keyword evidence="3" id="KW-0677">Repeat</keyword>
<dbReference type="AlphaFoldDB" id="A0A2I4H4R6"/>
<evidence type="ECO:0000313" key="7">
    <source>
        <dbReference type="Proteomes" id="UP000235220"/>
    </source>
</evidence>
<dbReference type="GO" id="GO:0005739">
    <property type="term" value="C:mitochondrion"/>
    <property type="evidence" value="ECO:0000318"/>
    <property type="project" value="GO_Central"/>
</dbReference>
<sequence>MITARNLCARFVLRNGGGVSLYSTSTVPTRSGKPWNPCLNVLYRRISPIGDPRVSIVPILEQWIEEGRTVSRAPLLAIVKELRRYKRYAHALEVSMWMTDRRYFDLSSRDIAIRLDLISKVRGIEQAENYFNNVPTKLRALEVYSALLNCYAYAKHVEKAEAIMQKMRELGLERTVVAFNVLLNLYYQTGNHEKLDCLMHEMEEKGISFDKFTYSIRLSAYAAASDVEGIDEILRRIESNPVGLLDWTVYAVAANGYTKAGLVEKALAMLKKSEGLVTAKRRHSAFDHLLTQYAAIGKKEEVVRLWEVYKKKERIYNRGYISIISSLLKFEDIDGAEKIHNEWESSELNYDIRIPNLLISGFCRKGLPERAEALVNRVVAKGIKPNVRTYYCLATGYIQINQIEKGLKAMKEAILVCGPWWKPSKESLAACLDYFICKEDVEGAQEFIRLLRDKEIVSADVYDSLLNCIKDSESSFSAFSEMGGDAPVGNGETIGLSELEEDSGNHKTSSSNMFDINSEHF</sequence>
<evidence type="ECO:0000256" key="6">
    <source>
        <dbReference type="SAM" id="MobiDB-lite"/>
    </source>
</evidence>